<keyword evidence="1 2" id="KW-0238">DNA-binding</keyword>
<protein>
    <recommendedName>
        <fullName evidence="4">HTH tetR-type domain-containing protein</fullName>
    </recommendedName>
</protein>
<dbReference type="Gene3D" id="1.10.10.60">
    <property type="entry name" value="Homeodomain-like"/>
    <property type="match status" value="1"/>
</dbReference>
<gene>
    <name evidence="5" type="ORF">GCM10017621_28010</name>
</gene>
<dbReference type="RefSeq" id="WP_271187646.1">
    <property type="nucleotide sequence ID" value="NZ_BSFE01000009.1"/>
</dbReference>
<evidence type="ECO:0000256" key="1">
    <source>
        <dbReference type="ARBA" id="ARBA00023125"/>
    </source>
</evidence>
<dbReference type="SUPFAM" id="SSF46689">
    <property type="entry name" value="Homeodomain-like"/>
    <property type="match status" value="1"/>
</dbReference>
<feature type="DNA-binding region" description="H-T-H motif" evidence="2">
    <location>
        <begin position="49"/>
        <end position="68"/>
    </location>
</feature>
<evidence type="ECO:0000313" key="6">
    <source>
        <dbReference type="Proteomes" id="UP001143486"/>
    </source>
</evidence>
<dbReference type="EMBL" id="BSFE01000009">
    <property type="protein sequence ID" value="GLK53293.1"/>
    <property type="molecule type" value="Genomic_DNA"/>
</dbReference>
<comment type="caution">
    <text evidence="5">The sequence shown here is derived from an EMBL/GenBank/DDBJ whole genome shotgun (WGS) entry which is preliminary data.</text>
</comment>
<keyword evidence="6" id="KW-1185">Reference proteome</keyword>
<feature type="region of interest" description="Disordered" evidence="3">
    <location>
        <begin position="1"/>
        <end position="28"/>
    </location>
</feature>
<organism evidence="5 6">
    <name type="scientific">Maricaulis virginensis</name>
    <dbReference type="NCBI Taxonomy" id="144022"/>
    <lineage>
        <taxon>Bacteria</taxon>
        <taxon>Pseudomonadati</taxon>
        <taxon>Pseudomonadota</taxon>
        <taxon>Alphaproteobacteria</taxon>
        <taxon>Maricaulales</taxon>
        <taxon>Maricaulaceae</taxon>
        <taxon>Maricaulis</taxon>
    </lineage>
</organism>
<feature type="compositionally biased region" description="Basic and acidic residues" evidence="3">
    <location>
        <begin position="16"/>
        <end position="28"/>
    </location>
</feature>
<dbReference type="InterPro" id="IPR036271">
    <property type="entry name" value="Tet_transcr_reg_TetR-rel_C_sf"/>
</dbReference>
<reference evidence="5" key="1">
    <citation type="journal article" date="2014" name="Int. J. Syst. Evol. Microbiol.">
        <title>Complete genome sequence of Corynebacterium casei LMG S-19264T (=DSM 44701T), isolated from a smear-ripened cheese.</title>
        <authorList>
            <consortium name="US DOE Joint Genome Institute (JGI-PGF)"/>
            <person name="Walter F."/>
            <person name="Albersmeier A."/>
            <person name="Kalinowski J."/>
            <person name="Ruckert C."/>
        </authorList>
    </citation>
    <scope>NUCLEOTIDE SEQUENCE</scope>
    <source>
        <strain evidence="5">VKM B-1513</strain>
    </source>
</reference>
<evidence type="ECO:0000256" key="2">
    <source>
        <dbReference type="PROSITE-ProRule" id="PRU00335"/>
    </source>
</evidence>
<dbReference type="PROSITE" id="PS50977">
    <property type="entry name" value="HTH_TETR_2"/>
    <property type="match status" value="1"/>
</dbReference>
<name>A0A9W6MPK3_9PROT</name>
<dbReference type="GO" id="GO:0003677">
    <property type="term" value="F:DNA binding"/>
    <property type="evidence" value="ECO:0007669"/>
    <property type="project" value="UniProtKB-UniRule"/>
</dbReference>
<dbReference type="InterPro" id="IPR001647">
    <property type="entry name" value="HTH_TetR"/>
</dbReference>
<dbReference type="Pfam" id="PF00440">
    <property type="entry name" value="TetR_N"/>
    <property type="match status" value="1"/>
</dbReference>
<dbReference type="AlphaFoldDB" id="A0A9W6MPK3"/>
<dbReference type="Gene3D" id="1.10.357.10">
    <property type="entry name" value="Tetracycline Repressor, domain 2"/>
    <property type="match status" value="1"/>
</dbReference>
<reference evidence="5" key="2">
    <citation type="submission" date="2023-01" db="EMBL/GenBank/DDBJ databases">
        <authorList>
            <person name="Sun Q."/>
            <person name="Evtushenko L."/>
        </authorList>
    </citation>
    <scope>NUCLEOTIDE SEQUENCE</scope>
    <source>
        <strain evidence="5">VKM B-1513</strain>
    </source>
</reference>
<dbReference type="InterPro" id="IPR050624">
    <property type="entry name" value="HTH-type_Tx_Regulator"/>
</dbReference>
<dbReference type="PANTHER" id="PTHR43479">
    <property type="entry name" value="ACREF/ENVCD OPERON REPRESSOR-RELATED"/>
    <property type="match status" value="1"/>
</dbReference>
<dbReference type="PANTHER" id="PTHR43479:SF11">
    <property type="entry name" value="ACREF_ENVCD OPERON REPRESSOR-RELATED"/>
    <property type="match status" value="1"/>
</dbReference>
<evidence type="ECO:0000256" key="3">
    <source>
        <dbReference type="SAM" id="MobiDB-lite"/>
    </source>
</evidence>
<dbReference type="Proteomes" id="UP001143486">
    <property type="component" value="Unassembled WGS sequence"/>
</dbReference>
<evidence type="ECO:0000313" key="5">
    <source>
        <dbReference type="EMBL" id="GLK53293.1"/>
    </source>
</evidence>
<sequence length="252" mass="28329">MEATVESYKAQLARRLKNEPPKRKGERTRERFKLATARVLERTGYHAMRVSDITKAAKSSDGSFYMYFKDKKDVALTVLREFLEGMQLVGTNQAGRGHGPFDSIHYANASWIQTVRANAGLMRSVFQMSDEDGDFSRLVHSTNRAWYERVARSVVKNHPDGSVDPSAALFAVWALGSMMDEIMRRVVVYPDTDFVDFLEKAAPEADDLAKALSVIWFRVLYPGLDLPSGLEGLAKSLTALEFKPRETTRGQA</sequence>
<proteinExistence type="predicted"/>
<accession>A0A9W6MPK3</accession>
<dbReference type="SUPFAM" id="SSF48498">
    <property type="entry name" value="Tetracyclin repressor-like, C-terminal domain"/>
    <property type="match status" value="1"/>
</dbReference>
<dbReference type="InterPro" id="IPR009057">
    <property type="entry name" value="Homeodomain-like_sf"/>
</dbReference>
<feature type="domain" description="HTH tetR-type" evidence="4">
    <location>
        <begin position="26"/>
        <end position="86"/>
    </location>
</feature>
<evidence type="ECO:0000259" key="4">
    <source>
        <dbReference type="PROSITE" id="PS50977"/>
    </source>
</evidence>